<dbReference type="OrthoDB" id="5867527at2759"/>
<feature type="transmembrane region" description="Helical" evidence="9">
    <location>
        <begin position="107"/>
        <end position="126"/>
    </location>
</feature>
<dbReference type="PANTHER" id="PTHR11893:SF36">
    <property type="entry name" value="INNEXIN-5"/>
    <property type="match status" value="1"/>
</dbReference>
<comment type="subcellular location">
    <subcellularLocation>
        <location evidence="1 9">Cell membrane</location>
        <topology evidence="1 9">Multi-pass membrane protein</topology>
    </subcellularLocation>
</comment>
<keyword evidence="8 9" id="KW-0407">Ion channel</keyword>
<feature type="transmembrane region" description="Helical" evidence="9">
    <location>
        <begin position="307"/>
        <end position="331"/>
    </location>
</feature>
<organism evidence="11 12">
    <name type="scientific">Macrostomum lignano</name>
    <dbReference type="NCBI Taxonomy" id="282301"/>
    <lineage>
        <taxon>Eukaryota</taxon>
        <taxon>Metazoa</taxon>
        <taxon>Spiralia</taxon>
        <taxon>Lophotrochozoa</taxon>
        <taxon>Platyhelminthes</taxon>
        <taxon>Rhabditophora</taxon>
        <taxon>Macrostomorpha</taxon>
        <taxon>Macrostomida</taxon>
        <taxon>Macrostomidae</taxon>
        <taxon>Macrostomum</taxon>
    </lineage>
</organism>
<dbReference type="STRING" id="282301.A0A267EQQ2"/>
<sequence>MVAADIFEKFRKFQQVTYTGVEDFSDRLNFQVTVVLLLACCTTVTLKTYVLSPVACYIPNEVGSHSGQEQYVNNYCWTEGTFAVPLSEFHIDNTLKDPIAKYEDRRIIYYQWVPFVLGLQSLLFYLPKVLWSMMSYNRAGTDVGHIIRAANDAVTSDSEKHAKLVQHVCKRLEQMLFQNEKLERSEHSGLSKLTLAQKLQRRIQRHFLLPSRRLGNWLIFIYFAMKLCYTANAIGQLYFMHAFLGFNSTYFAYGAAVFQNLRRGRDWTQTMVFPRVGACAVFYRLSSGGNFVFSQCTLPINMINEKIYVFLWFWVLGVAIVTVFSVPMWVWRLVQIRRRAGFVKRYLQMTDTWDGRGGGVDKRDLHRFVRDFLRQDGTFLLRMIALNSGDVICSEVVQNLWSVYRRRRYGEPPAPEGVVCVPPEPEAEAEETEKRLLEQQQPPAPVAEFEKSPPALQRFVSHPASGGETRQRPSATTVTVEAAIGGARKKSATYEAPV</sequence>
<dbReference type="InterPro" id="IPR000990">
    <property type="entry name" value="Innexin"/>
</dbReference>
<dbReference type="GO" id="GO:0005243">
    <property type="term" value="F:gap junction channel activity"/>
    <property type="evidence" value="ECO:0007669"/>
    <property type="project" value="TreeGrafter"/>
</dbReference>
<keyword evidence="5 9" id="KW-1133">Transmembrane helix</keyword>
<evidence type="ECO:0000256" key="6">
    <source>
        <dbReference type="ARBA" id="ARBA00023065"/>
    </source>
</evidence>
<feature type="transmembrane region" description="Helical" evidence="9">
    <location>
        <begin position="238"/>
        <end position="258"/>
    </location>
</feature>
<evidence type="ECO:0000256" key="8">
    <source>
        <dbReference type="ARBA" id="ARBA00023303"/>
    </source>
</evidence>
<gene>
    <name evidence="9" type="primary">inx</name>
    <name evidence="11" type="ORF">BOX15_Mlig031837g1</name>
</gene>
<evidence type="ECO:0000313" key="11">
    <source>
        <dbReference type="EMBL" id="PAA63786.1"/>
    </source>
</evidence>
<evidence type="ECO:0000256" key="9">
    <source>
        <dbReference type="RuleBase" id="RU010713"/>
    </source>
</evidence>
<keyword evidence="4 9" id="KW-0812">Transmembrane</keyword>
<reference evidence="11 12" key="1">
    <citation type="submission" date="2017-06" db="EMBL/GenBank/DDBJ databases">
        <title>A platform for efficient transgenesis in Macrostomum lignano, a flatworm model organism for stem cell research.</title>
        <authorList>
            <person name="Berezikov E."/>
        </authorList>
    </citation>
    <scope>NUCLEOTIDE SEQUENCE [LARGE SCALE GENOMIC DNA]</scope>
    <source>
        <strain evidence="11">DV1</strain>
        <tissue evidence="11">Whole organism</tissue>
    </source>
</reference>
<dbReference type="EMBL" id="NIVC01001813">
    <property type="protein sequence ID" value="PAA63786.1"/>
    <property type="molecule type" value="Genomic_DNA"/>
</dbReference>
<dbReference type="GO" id="GO:0034220">
    <property type="term" value="P:monoatomic ion transmembrane transport"/>
    <property type="evidence" value="ECO:0007669"/>
    <property type="project" value="UniProtKB-KW"/>
</dbReference>
<keyword evidence="3" id="KW-1003">Cell membrane</keyword>
<dbReference type="AlphaFoldDB" id="A0A267EQQ2"/>
<name>A0A267EQQ2_9PLAT</name>
<protein>
    <recommendedName>
        <fullName evidence="9">Innexin</fullName>
    </recommendedName>
</protein>
<comment type="caution">
    <text evidence="11">The sequence shown here is derived from an EMBL/GenBank/DDBJ whole genome shotgun (WGS) entry which is preliminary data.</text>
</comment>
<feature type="region of interest" description="Disordered" evidence="10">
    <location>
        <begin position="417"/>
        <end position="478"/>
    </location>
</feature>
<dbReference type="PANTHER" id="PTHR11893">
    <property type="entry name" value="INNEXIN"/>
    <property type="match status" value="1"/>
</dbReference>
<dbReference type="PRINTS" id="PR01262">
    <property type="entry name" value="INNEXIN"/>
</dbReference>
<proteinExistence type="inferred from homology"/>
<accession>A0A267EQQ2</accession>
<evidence type="ECO:0000256" key="4">
    <source>
        <dbReference type="ARBA" id="ARBA00022692"/>
    </source>
</evidence>
<keyword evidence="7 9" id="KW-0472">Membrane</keyword>
<evidence type="ECO:0000256" key="5">
    <source>
        <dbReference type="ARBA" id="ARBA00022989"/>
    </source>
</evidence>
<keyword evidence="6 9" id="KW-0406">Ion transport</keyword>
<dbReference type="GO" id="GO:0005886">
    <property type="term" value="C:plasma membrane"/>
    <property type="evidence" value="ECO:0007669"/>
    <property type="project" value="UniProtKB-SubCell"/>
</dbReference>
<dbReference type="Proteomes" id="UP000215902">
    <property type="component" value="Unassembled WGS sequence"/>
</dbReference>
<evidence type="ECO:0000256" key="1">
    <source>
        <dbReference type="ARBA" id="ARBA00004651"/>
    </source>
</evidence>
<evidence type="ECO:0000256" key="3">
    <source>
        <dbReference type="ARBA" id="ARBA00022475"/>
    </source>
</evidence>
<feature type="transmembrane region" description="Helical" evidence="9">
    <location>
        <begin position="214"/>
        <end position="232"/>
    </location>
</feature>
<evidence type="ECO:0000256" key="2">
    <source>
        <dbReference type="ARBA" id="ARBA00022448"/>
    </source>
</evidence>
<keyword evidence="12" id="KW-1185">Reference proteome</keyword>
<keyword evidence="2 9" id="KW-0813">Transport</keyword>
<dbReference type="PROSITE" id="PS51013">
    <property type="entry name" value="PANNEXIN"/>
    <property type="match status" value="1"/>
</dbReference>
<comment type="similarity">
    <text evidence="9">Belongs to the pannexin family.</text>
</comment>
<dbReference type="Pfam" id="PF00876">
    <property type="entry name" value="Innexin"/>
    <property type="match status" value="1"/>
</dbReference>
<evidence type="ECO:0000313" key="12">
    <source>
        <dbReference type="Proteomes" id="UP000215902"/>
    </source>
</evidence>
<evidence type="ECO:0000256" key="10">
    <source>
        <dbReference type="SAM" id="MobiDB-lite"/>
    </source>
</evidence>
<dbReference type="GO" id="GO:0005921">
    <property type="term" value="C:gap junction"/>
    <property type="evidence" value="ECO:0007669"/>
    <property type="project" value="UniProtKB-UniRule"/>
</dbReference>
<evidence type="ECO:0000256" key="7">
    <source>
        <dbReference type="ARBA" id="ARBA00023136"/>
    </source>
</evidence>
<comment type="function">
    <text evidence="9">Structural component of the gap junctions.</text>
</comment>